<evidence type="ECO:0008006" key="5">
    <source>
        <dbReference type="Google" id="ProtNLM"/>
    </source>
</evidence>
<proteinExistence type="predicted"/>
<feature type="signal peptide" evidence="2">
    <location>
        <begin position="1"/>
        <end position="40"/>
    </location>
</feature>
<keyword evidence="2" id="KW-0732">Signal</keyword>
<accession>A0A927M8G1</accession>
<evidence type="ECO:0000313" key="3">
    <source>
        <dbReference type="EMBL" id="MBE1486400.1"/>
    </source>
</evidence>
<evidence type="ECO:0000256" key="2">
    <source>
        <dbReference type="SAM" id="SignalP"/>
    </source>
</evidence>
<dbReference type="Proteomes" id="UP000649753">
    <property type="component" value="Unassembled WGS sequence"/>
</dbReference>
<dbReference type="RefSeq" id="WP_192766425.1">
    <property type="nucleotide sequence ID" value="NZ_JADBEB010000001.1"/>
</dbReference>
<feature type="chain" id="PRO_5037417460" description="Ig-like domain-containing protein" evidence="2">
    <location>
        <begin position="41"/>
        <end position="842"/>
    </location>
</feature>
<dbReference type="EMBL" id="JADBEB010000001">
    <property type="protein sequence ID" value="MBE1486400.1"/>
    <property type="molecule type" value="Genomic_DNA"/>
</dbReference>
<reference evidence="3" key="1">
    <citation type="submission" date="2020-10" db="EMBL/GenBank/DDBJ databases">
        <title>Sequencing the genomes of 1000 actinobacteria strains.</title>
        <authorList>
            <person name="Klenk H.-P."/>
        </authorList>
    </citation>
    <scope>NUCLEOTIDE SEQUENCE</scope>
    <source>
        <strain evidence="3">DSM 46832</strain>
    </source>
</reference>
<gene>
    <name evidence="3" type="ORF">H4W31_002038</name>
</gene>
<sequence length="842" mass="88199">MRAVDAPRPSRRIRRRLPIPTLIAATLVSAVFAVPGTALAAGQPVPVAEPATTAGTTPTGPIGSPEATPSPEPQPGTARSSSPSASPEPSGSPRAAAAACGGTLALGEVVSCPSISGAERHVYTVTSTVDGDTLLAQHRQYGDTLSTRVTSATGESTCSLTGYQSRCRLGAAGSYTITVSLRDGEETTDYSLAVDSLLAPSSCTDLPDSFFSFASPGHSATMPTGAVGDCYRFEQPVGSVLHLAAPGGAAWTQGQILDAEYEPLCTVGYATECTLTRPGPYRLFLQNIYGEESSYTLRMPRITNAVGCPVLPLAAFGDPGNAVGTGTDVERDEVVCHALTAAGAGGVIVRISPDQSLPWRIYDAQGQLVCAEYDAARYCGLPAAGAYTLLVQSDSMLGEPIDYQVAVTGLAQTQGCTEAAGTTWDLPALLVQQTSPVQTHCQPFEGEAGDRIVHYTAPTRYNEAHAWLVDETGKLACPDPDWDQDGCVLPATGTYRMISFLRHWPGDSDELTYQMQIRRLSEAEGCPVITPGAYGAAPAGALGGIRCRVLDIPAAGSYLLDVVDQENYQDYARVYDTGGRRVCGTTYCEFRQPGRYTMVVGGSGSGQVLNNDYRYAVALLPRVPSGCEQVSDNGYATAPYRGNFQAAGEYHCLRLSSPAGARIIELEPGDASGVASPSVVVLDSTGAQLCDSSWPLRTYSCQLNGTAPFYAVLSAPERSFVGPYAKAFARVDGPPNCPVLPAGTTGSTVTTGADRFAVCLSLPADQRGSRESFTYRRTSGTGDASLSVFDASGIRYCGPSPQSVERTFTCTLPAGPVTVILEADGVDATYQLTHQSAGTPTS</sequence>
<organism evidence="3 4">
    <name type="scientific">Plantactinospora soyae</name>
    <dbReference type="NCBI Taxonomy" id="1544732"/>
    <lineage>
        <taxon>Bacteria</taxon>
        <taxon>Bacillati</taxon>
        <taxon>Actinomycetota</taxon>
        <taxon>Actinomycetes</taxon>
        <taxon>Micromonosporales</taxon>
        <taxon>Micromonosporaceae</taxon>
        <taxon>Plantactinospora</taxon>
    </lineage>
</organism>
<dbReference type="AlphaFoldDB" id="A0A927M8G1"/>
<evidence type="ECO:0000256" key="1">
    <source>
        <dbReference type="SAM" id="MobiDB-lite"/>
    </source>
</evidence>
<protein>
    <recommendedName>
        <fullName evidence="5">Ig-like domain-containing protein</fullName>
    </recommendedName>
</protein>
<name>A0A927M8G1_9ACTN</name>
<feature type="compositionally biased region" description="Low complexity" evidence="1">
    <location>
        <begin position="49"/>
        <end position="61"/>
    </location>
</feature>
<feature type="region of interest" description="Disordered" evidence="1">
    <location>
        <begin position="49"/>
        <end position="96"/>
    </location>
</feature>
<feature type="compositionally biased region" description="Low complexity" evidence="1">
    <location>
        <begin position="75"/>
        <end position="96"/>
    </location>
</feature>
<evidence type="ECO:0000313" key="4">
    <source>
        <dbReference type="Proteomes" id="UP000649753"/>
    </source>
</evidence>
<comment type="caution">
    <text evidence="3">The sequence shown here is derived from an EMBL/GenBank/DDBJ whole genome shotgun (WGS) entry which is preliminary data.</text>
</comment>
<keyword evidence="4" id="KW-1185">Reference proteome</keyword>